<feature type="transmembrane region" description="Helical" evidence="1">
    <location>
        <begin position="77"/>
        <end position="95"/>
    </location>
</feature>
<gene>
    <name evidence="2" type="ORF">TUM18999_10920</name>
    <name evidence="3" type="ORF">TUM20286_31640</name>
</gene>
<evidence type="ECO:0000313" key="3">
    <source>
        <dbReference type="EMBL" id="GJN53412.1"/>
    </source>
</evidence>
<keyword evidence="5" id="KW-1185">Reference proteome</keyword>
<dbReference type="Pfam" id="PF14248">
    <property type="entry name" value="DUF4345"/>
    <property type="match status" value="1"/>
</dbReference>
<reference evidence="2 4" key="1">
    <citation type="submission" date="2020-05" db="EMBL/GenBank/DDBJ databases">
        <title>Characterization of novel class B3 metallo-beta-lactamase from novel Pseudomonas species.</title>
        <authorList>
            <person name="Yamada K."/>
            <person name="Aoki K."/>
            <person name="Ishii Y."/>
        </authorList>
    </citation>
    <scope>NUCLEOTIDE SEQUENCE [LARGE SCALE GENOMIC DNA]</scope>
    <source>
        <strain evidence="2 4">TUM18999</strain>
        <strain evidence="3 5">TUM20286</strain>
    </source>
</reference>
<evidence type="ECO:0008006" key="6">
    <source>
        <dbReference type="Google" id="ProtNLM"/>
    </source>
</evidence>
<protein>
    <recommendedName>
        <fullName evidence="6">DUF4345 domain-containing protein</fullName>
    </recommendedName>
</protein>
<evidence type="ECO:0000313" key="2">
    <source>
        <dbReference type="EMBL" id="BCG22901.1"/>
    </source>
</evidence>
<feature type="transmembrane region" description="Helical" evidence="1">
    <location>
        <begin position="47"/>
        <end position="65"/>
    </location>
</feature>
<accession>A0A6J4E2W3</accession>
<dbReference type="Proteomes" id="UP000509383">
    <property type="component" value="Chromosome"/>
</dbReference>
<name>A0A6J4E2W3_9PSED</name>
<organism evidence="2 4">
    <name type="scientific">Pseudomonas tohonis</name>
    <dbReference type="NCBI Taxonomy" id="2725477"/>
    <lineage>
        <taxon>Bacteria</taxon>
        <taxon>Pseudomonadati</taxon>
        <taxon>Pseudomonadota</taxon>
        <taxon>Gammaproteobacteria</taxon>
        <taxon>Pseudomonadales</taxon>
        <taxon>Pseudomonadaceae</taxon>
        <taxon>Pseudomonas</taxon>
    </lineage>
</organism>
<evidence type="ECO:0000313" key="5">
    <source>
        <dbReference type="Proteomes" id="UP001054892"/>
    </source>
</evidence>
<dbReference type="Proteomes" id="UP001054892">
    <property type="component" value="Unassembled WGS sequence"/>
</dbReference>
<dbReference type="KEGG" id="ptw:TUM18999_10920"/>
<keyword evidence="1" id="KW-0812">Transmembrane</keyword>
<dbReference type="InterPro" id="IPR025597">
    <property type="entry name" value="DUF4345"/>
</dbReference>
<dbReference type="RefSeq" id="WP_173173511.1">
    <property type="nucleotide sequence ID" value="NZ_AP023189.1"/>
</dbReference>
<evidence type="ECO:0000256" key="1">
    <source>
        <dbReference type="SAM" id="Phobius"/>
    </source>
</evidence>
<dbReference type="EMBL" id="BQKM01000006">
    <property type="protein sequence ID" value="GJN53412.1"/>
    <property type="molecule type" value="Genomic_DNA"/>
</dbReference>
<dbReference type="AlphaFoldDB" id="A0A6J4E2W3"/>
<evidence type="ECO:0000313" key="4">
    <source>
        <dbReference type="Proteomes" id="UP000509383"/>
    </source>
</evidence>
<sequence length="173" mass="19072">MLLARLILVVQILVFAGFGLAYWFRPYEMANLSGMLLMETASVSNVRVYYGGLQVGLALFLLWALRGRELMRAALMMLLLVQSALALARIGSLWLDDGTLQNFDISSLAYKVATALLAGVALVQLARYREPEPDTALIGDLDDEVNEPLRRGGVREGLVERIDEAAPLPPERP</sequence>
<feature type="transmembrane region" description="Helical" evidence="1">
    <location>
        <begin position="107"/>
        <end position="126"/>
    </location>
</feature>
<dbReference type="EMBL" id="AP023189">
    <property type="protein sequence ID" value="BCG22901.1"/>
    <property type="molecule type" value="Genomic_DNA"/>
</dbReference>
<feature type="transmembrane region" description="Helical" evidence="1">
    <location>
        <begin position="7"/>
        <end position="27"/>
    </location>
</feature>
<keyword evidence="1" id="KW-0472">Membrane</keyword>
<keyword evidence="1" id="KW-1133">Transmembrane helix</keyword>
<proteinExistence type="predicted"/>